<comment type="caution">
    <text evidence="1">The sequence shown here is derived from an EMBL/GenBank/DDBJ whole genome shotgun (WGS) entry which is preliminary data.</text>
</comment>
<dbReference type="OrthoDB" id="10036779at2759"/>
<sequence length="844" mass="95559">MDKEYNFQILLPNGTSVRLKLRIPEVKMPLRDFIKRVEEEYIHTLKQSGSLERKHEINWKGGGFLLVDADDMEIQNVVNFMNFNPQECHILRLQDGLRESATTFENMWDLTPDTDILKELPHEYTFLTALADMIDNSLQAICSNERRDIKYISVDVDEDMISIFDTGPGMDGSDENSIVKWGKVGASLHRFNKEQAIGGKPPYLKPFFGLFGYGGPIASMKLGRRALVSSKTKDSNKVYTLNLDRDALLSGSNWKTGGNMRDPEEDEISRTPHGSFTKVEISEPKLKLDTSQLQCKLKDIYFPYIQYDEDIKSGKTIMPVKFEVNGVDLAEIQGGEIAITNLHSCNGPDFVFQLQFSCKQDNMSKCKSFDLKTYAKANARLKCVYFPIVKGKENIDRILEGLESEKCGTSENFETFSRVSIRRLGRLLPDARWGLLPFMDLKKKRGDMAQLLKRCCMRVKCFIETDGGFNPTSSKTDLAHHSPLTTALRNFSDEPLENENDIKVQIYKEGKLLNPSQLKKDYEDWIVQMHSQYDDDDEADCGEAQPVFVVSPENKKELRISSEVARVHKSVTRNGRTWKCGQRIKLLKGACAGVQKNNVYATIEYFLLEGLQGESGGEAEILCRPSSLSDEKGCILSVNEGDTNLDMGESLSVPFSVVDAGKCIAVERTEWENHIERRRQKSPSSIELLDAEQCQELEVDGLFQKGTTAGVLKYNEGIVGFIDSRGTVRFENKKEYIEDSRVKFRTISTLSNLFFMGVGDARKWEHLAKVVKFEVRALEENSKNVVSAETASMFAQNSLNMFRKINPENRSEFGGFIVGSLPSKEYQAYVFFFVRNNAMASSKS</sequence>
<dbReference type="Pfam" id="PF13589">
    <property type="entry name" value="HATPase_c_3"/>
    <property type="match status" value="1"/>
</dbReference>
<dbReference type="AlphaFoldDB" id="A0A2P6SP55"/>
<dbReference type="Gramene" id="PRQ60464">
    <property type="protein sequence ID" value="PRQ60464"/>
    <property type="gene ID" value="RchiOBHm_Chr1g0381531"/>
</dbReference>
<dbReference type="PANTHER" id="PTHR33566">
    <property type="entry name" value="EN/SPM-LIKE TRANSPOSON-RELATED"/>
    <property type="match status" value="1"/>
</dbReference>
<dbReference type="EMBL" id="PDCK01000039">
    <property type="protein sequence ID" value="PRQ60464.1"/>
    <property type="molecule type" value="Genomic_DNA"/>
</dbReference>
<gene>
    <name evidence="1" type="ORF">RchiOBHm_Chr1g0381531</name>
</gene>
<dbReference type="Gene3D" id="3.30.565.10">
    <property type="entry name" value="Histidine kinase-like ATPase, C-terminal domain"/>
    <property type="match status" value="1"/>
</dbReference>
<dbReference type="Proteomes" id="UP000238479">
    <property type="component" value="Chromosome 1"/>
</dbReference>
<dbReference type="OMA" id="FECILLE"/>
<dbReference type="SUPFAM" id="SSF55874">
    <property type="entry name" value="ATPase domain of HSP90 chaperone/DNA topoisomerase II/histidine kinase"/>
    <property type="match status" value="1"/>
</dbReference>
<dbReference type="GO" id="GO:0016301">
    <property type="term" value="F:kinase activity"/>
    <property type="evidence" value="ECO:0007669"/>
    <property type="project" value="UniProtKB-KW"/>
</dbReference>
<keyword evidence="2" id="KW-1185">Reference proteome</keyword>
<keyword evidence="1" id="KW-0418">Kinase</keyword>
<proteinExistence type="predicted"/>
<dbReference type="InterPro" id="IPR036890">
    <property type="entry name" value="HATPase_C_sf"/>
</dbReference>
<evidence type="ECO:0000313" key="2">
    <source>
        <dbReference type="Proteomes" id="UP000238479"/>
    </source>
</evidence>
<organism evidence="1 2">
    <name type="scientific">Rosa chinensis</name>
    <name type="common">China rose</name>
    <dbReference type="NCBI Taxonomy" id="74649"/>
    <lineage>
        <taxon>Eukaryota</taxon>
        <taxon>Viridiplantae</taxon>
        <taxon>Streptophyta</taxon>
        <taxon>Embryophyta</taxon>
        <taxon>Tracheophyta</taxon>
        <taxon>Spermatophyta</taxon>
        <taxon>Magnoliopsida</taxon>
        <taxon>eudicotyledons</taxon>
        <taxon>Gunneridae</taxon>
        <taxon>Pentapetalae</taxon>
        <taxon>rosids</taxon>
        <taxon>fabids</taxon>
        <taxon>Rosales</taxon>
        <taxon>Rosaceae</taxon>
        <taxon>Rosoideae</taxon>
        <taxon>Rosoideae incertae sedis</taxon>
        <taxon>Rosa</taxon>
    </lineage>
</organism>
<accession>A0A2P6SP55</accession>
<dbReference type="PANTHER" id="PTHR33566:SF1">
    <property type="entry name" value="EN_SPM-LIKE TRANSPOSON-RELATED"/>
    <property type="match status" value="1"/>
</dbReference>
<reference evidence="1 2" key="1">
    <citation type="journal article" date="2018" name="Nat. Genet.">
        <title>The Rosa genome provides new insights in the design of modern roses.</title>
        <authorList>
            <person name="Bendahmane M."/>
        </authorList>
    </citation>
    <scope>NUCLEOTIDE SEQUENCE [LARGE SCALE GENOMIC DNA]</scope>
    <source>
        <strain evidence="2">cv. Old Blush</strain>
    </source>
</reference>
<dbReference type="STRING" id="74649.A0A2P6SP55"/>
<name>A0A2P6SP55_ROSCH</name>
<keyword evidence="1" id="KW-0808">Transferase</keyword>
<evidence type="ECO:0000313" key="1">
    <source>
        <dbReference type="EMBL" id="PRQ60464.1"/>
    </source>
</evidence>
<protein>
    <submittedName>
        <fullName evidence="1">Putative histidine kinase-like ATPase domain-containing protein</fullName>
    </submittedName>
</protein>